<reference evidence="4" key="1">
    <citation type="submission" date="2025-08" db="UniProtKB">
        <authorList>
            <consortium name="RefSeq"/>
        </authorList>
    </citation>
    <scope>IDENTIFICATION</scope>
    <source>
        <tissue evidence="4">Gonad</tissue>
    </source>
</reference>
<dbReference type="InterPro" id="IPR013783">
    <property type="entry name" value="Ig-like_fold"/>
</dbReference>
<dbReference type="SUPFAM" id="SSF48726">
    <property type="entry name" value="Immunoglobulin"/>
    <property type="match status" value="2"/>
</dbReference>
<dbReference type="OrthoDB" id="6159398at2759"/>
<name>A0A6P4YZM0_BRABE</name>
<organism evidence="3 4">
    <name type="scientific">Branchiostoma belcheri</name>
    <name type="common">Amphioxus</name>
    <dbReference type="NCBI Taxonomy" id="7741"/>
    <lineage>
        <taxon>Eukaryota</taxon>
        <taxon>Metazoa</taxon>
        <taxon>Chordata</taxon>
        <taxon>Cephalochordata</taxon>
        <taxon>Leptocardii</taxon>
        <taxon>Amphioxiformes</taxon>
        <taxon>Branchiostomatidae</taxon>
        <taxon>Branchiostoma</taxon>
    </lineage>
</organism>
<dbReference type="Pfam" id="PF13927">
    <property type="entry name" value="Ig_3"/>
    <property type="match status" value="1"/>
</dbReference>
<evidence type="ECO:0000259" key="2">
    <source>
        <dbReference type="PROSITE" id="PS50835"/>
    </source>
</evidence>
<dbReference type="Gene3D" id="2.60.40.10">
    <property type="entry name" value="Immunoglobulins"/>
    <property type="match status" value="2"/>
</dbReference>
<dbReference type="PANTHER" id="PTHR45889">
    <property type="entry name" value="IG-LIKE DOMAIN-CONTAINING PROTEIN"/>
    <property type="match status" value="1"/>
</dbReference>
<dbReference type="PROSITE" id="PS50835">
    <property type="entry name" value="IG_LIKE"/>
    <property type="match status" value="1"/>
</dbReference>
<dbReference type="SMART" id="SM00409">
    <property type="entry name" value="IG"/>
    <property type="match status" value="2"/>
</dbReference>
<dbReference type="InterPro" id="IPR007110">
    <property type="entry name" value="Ig-like_dom"/>
</dbReference>
<dbReference type="InterPro" id="IPR003599">
    <property type="entry name" value="Ig_sub"/>
</dbReference>
<dbReference type="GeneID" id="109472009"/>
<dbReference type="AlphaFoldDB" id="A0A6P4YZM0"/>
<protein>
    <submittedName>
        <fullName evidence="4">Neuronal growth regulator 1-like</fullName>
    </submittedName>
</protein>
<dbReference type="InterPro" id="IPR036179">
    <property type="entry name" value="Ig-like_dom_sf"/>
</dbReference>
<gene>
    <name evidence="4" type="primary">LOC109472009</name>
</gene>
<feature type="region of interest" description="Disordered" evidence="1">
    <location>
        <begin position="164"/>
        <end position="207"/>
    </location>
</feature>
<evidence type="ECO:0000313" key="4">
    <source>
        <dbReference type="RefSeq" id="XP_019627139.1"/>
    </source>
</evidence>
<keyword evidence="3" id="KW-1185">Reference proteome</keyword>
<feature type="domain" description="Ig-like" evidence="2">
    <location>
        <begin position="80"/>
        <end position="157"/>
    </location>
</feature>
<dbReference type="RefSeq" id="XP_019627139.1">
    <property type="nucleotide sequence ID" value="XM_019771580.1"/>
</dbReference>
<dbReference type="KEGG" id="bbel:109472009"/>
<evidence type="ECO:0000256" key="1">
    <source>
        <dbReference type="SAM" id="MobiDB-lite"/>
    </source>
</evidence>
<dbReference type="Proteomes" id="UP000515135">
    <property type="component" value="Unplaced"/>
</dbReference>
<proteinExistence type="predicted"/>
<dbReference type="PANTHER" id="PTHR45889:SF8">
    <property type="entry name" value="IG-LIKE DOMAIN-CONTAINING PROTEIN"/>
    <property type="match status" value="1"/>
</dbReference>
<evidence type="ECO:0000313" key="3">
    <source>
        <dbReference type="Proteomes" id="UP000515135"/>
    </source>
</evidence>
<sequence>MSRHKNDESVMNYFSDDPAPTFTGDLADRAGVSLVNRRNLEIQNLRVSDEGEYYCSVSELGAGSQSGDGMRYQLVVYVPPSISVSGGPYEAEVGGKMMVTCRANSHPPSNFTWTSPLGNVLHGAVLEIASMTTADIGRYMCIANNGYEVASAYVDISIKDVGDRQATNVPHPRMASQRPGSGNDESEVPMETIQPLTVQPPQPSSHYQELKSAIYLSLQNTE</sequence>
<accession>A0A6P4YZM0</accession>